<dbReference type="RefSeq" id="WP_311512769.1">
    <property type="nucleotide sequence ID" value="NZ_JAVREP010000011.1"/>
</dbReference>
<reference evidence="5" key="1">
    <citation type="submission" date="2023-07" db="EMBL/GenBank/DDBJ databases">
        <title>30 novel species of actinomycetes from the DSMZ collection.</title>
        <authorList>
            <person name="Nouioui I."/>
        </authorList>
    </citation>
    <scope>NUCLEOTIDE SEQUENCE [LARGE SCALE GENOMIC DNA]</scope>
    <source>
        <strain evidence="5">DSM 44743</strain>
    </source>
</reference>
<dbReference type="Gene3D" id="3.30.750.24">
    <property type="entry name" value="STAS domain"/>
    <property type="match status" value="1"/>
</dbReference>
<dbReference type="InterPro" id="IPR003658">
    <property type="entry name" value="Anti-sigma_ant"/>
</dbReference>
<keyword evidence="5" id="KW-1185">Reference proteome</keyword>
<evidence type="ECO:0000256" key="1">
    <source>
        <dbReference type="ARBA" id="ARBA00009013"/>
    </source>
</evidence>
<dbReference type="InterPro" id="IPR002645">
    <property type="entry name" value="STAS_dom"/>
</dbReference>
<name>A0ABU2MC99_9ACTN</name>
<evidence type="ECO:0000259" key="3">
    <source>
        <dbReference type="PROSITE" id="PS50801"/>
    </source>
</evidence>
<dbReference type="SUPFAM" id="SSF52091">
    <property type="entry name" value="SpoIIaa-like"/>
    <property type="match status" value="1"/>
</dbReference>
<dbReference type="CDD" id="cd07043">
    <property type="entry name" value="STAS_anti-anti-sigma_factors"/>
    <property type="match status" value="1"/>
</dbReference>
<dbReference type="Proteomes" id="UP001183390">
    <property type="component" value="Unassembled WGS sequence"/>
</dbReference>
<comment type="caution">
    <text evidence="4">The sequence shown here is derived from an EMBL/GenBank/DDBJ whole genome shotgun (WGS) entry which is preliminary data.</text>
</comment>
<evidence type="ECO:0000256" key="2">
    <source>
        <dbReference type="RuleBase" id="RU003749"/>
    </source>
</evidence>
<comment type="similarity">
    <text evidence="1 2">Belongs to the anti-sigma-factor antagonist family.</text>
</comment>
<evidence type="ECO:0000313" key="4">
    <source>
        <dbReference type="EMBL" id="MDT0330190.1"/>
    </source>
</evidence>
<dbReference type="NCBIfam" id="TIGR00377">
    <property type="entry name" value="ant_ant_sig"/>
    <property type="match status" value="1"/>
</dbReference>
<dbReference type="InterPro" id="IPR036513">
    <property type="entry name" value="STAS_dom_sf"/>
</dbReference>
<dbReference type="Pfam" id="PF01740">
    <property type="entry name" value="STAS"/>
    <property type="match status" value="1"/>
</dbReference>
<evidence type="ECO:0000313" key="5">
    <source>
        <dbReference type="Proteomes" id="UP001183390"/>
    </source>
</evidence>
<accession>A0ABU2MC99</accession>
<dbReference type="PANTHER" id="PTHR33495">
    <property type="entry name" value="ANTI-SIGMA FACTOR ANTAGONIST TM_1081-RELATED-RELATED"/>
    <property type="match status" value="1"/>
</dbReference>
<dbReference type="PANTHER" id="PTHR33495:SF2">
    <property type="entry name" value="ANTI-SIGMA FACTOR ANTAGONIST TM_1081-RELATED"/>
    <property type="match status" value="1"/>
</dbReference>
<proteinExistence type="inferred from homology"/>
<protein>
    <recommendedName>
        <fullName evidence="2">Anti-sigma factor antagonist</fullName>
    </recommendedName>
</protein>
<sequence>MTVVPVSGEIDLATAPAMRDRLADAARDEDCECLVVDLADVVFLDASGVGALVAVRRILAERGSRMVLARPRPAVVRVLRILGMDRVFEIVPAPPVR</sequence>
<dbReference type="EMBL" id="JAVREP010000011">
    <property type="protein sequence ID" value="MDT0330190.1"/>
    <property type="molecule type" value="Genomic_DNA"/>
</dbReference>
<dbReference type="PROSITE" id="PS50801">
    <property type="entry name" value="STAS"/>
    <property type="match status" value="1"/>
</dbReference>
<feature type="domain" description="STAS" evidence="3">
    <location>
        <begin position="1"/>
        <end position="97"/>
    </location>
</feature>
<organism evidence="4 5">
    <name type="scientific">Nocardiopsis lambiniae</name>
    <dbReference type="NCBI Taxonomy" id="3075539"/>
    <lineage>
        <taxon>Bacteria</taxon>
        <taxon>Bacillati</taxon>
        <taxon>Actinomycetota</taxon>
        <taxon>Actinomycetes</taxon>
        <taxon>Streptosporangiales</taxon>
        <taxon>Nocardiopsidaceae</taxon>
        <taxon>Nocardiopsis</taxon>
    </lineage>
</organism>
<gene>
    <name evidence="4" type="ORF">RM479_17390</name>
</gene>